<evidence type="ECO:0000313" key="11">
    <source>
        <dbReference type="Proteomes" id="UP000065807"/>
    </source>
</evidence>
<reference evidence="11" key="2">
    <citation type="journal article" date="2016" name="Int. J. Syst. Evol. Microbiol.">
        <title>Complete genome sequence and cell structure of Limnochorda pilosa, a Gram-negative spore-former within the phylum Firmicutes.</title>
        <authorList>
            <person name="Watanabe M."/>
            <person name="Kojima H."/>
            <person name="Fukui M."/>
        </authorList>
    </citation>
    <scope>NUCLEOTIDE SEQUENCE [LARGE SCALE GENOMIC DNA]</scope>
    <source>
        <strain evidence="11">HC45</strain>
    </source>
</reference>
<dbReference type="PROSITE" id="PS51755">
    <property type="entry name" value="OMPR_PHOB"/>
    <property type="match status" value="1"/>
</dbReference>
<protein>
    <submittedName>
        <fullName evidence="10">Transcriptional regulator</fullName>
    </submittedName>
</protein>
<evidence type="ECO:0000259" key="8">
    <source>
        <dbReference type="PROSITE" id="PS50110"/>
    </source>
</evidence>
<dbReference type="PANTHER" id="PTHR48111:SF1">
    <property type="entry name" value="TWO-COMPONENT RESPONSE REGULATOR ORR33"/>
    <property type="match status" value="1"/>
</dbReference>
<gene>
    <name evidence="10" type="ORF">LIP_1207</name>
</gene>
<dbReference type="FunFam" id="1.10.10.10:FF:000018">
    <property type="entry name" value="DNA-binding response regulator ResD"/>
    <property type="match status" value="1"/>
</dbReference>
<dbReference type="Gene3D" id="1.10.10.10">
    <property type="entry name" value="Winged helix-like DNA-binding domain superfamily/Winged helix DNA-binding domain"/>
    <property type="match status" value="1"/>
</dbReference>
<organism evidence="10 11">
    <name type="scientific">Limnochorda pilosa</name>
    <dbReference type="NCBI Taxonomy" id="1555112"/>
    <lineage>
        <taxon>Bacteria</taxon>
        <taxon>Bacillati</taxon>
        <taxon>Bacillota</taxon>
        <taxon>Limnochordia</taxon>
        <taxon>Limnochordales</taxon>
        <taxon>Limnochordaceae</taxon>
        <taxon>Limnochorda</taxon>
    </lineage>
</organism>
<keyword evidence="4 7" id="KW-0238">DNA-binding</keyword>
<keyword evidence="11" id="KW-1185">Reference proteome</keyword>
<dbReference type="SMART" id="SM00862">
    <property type="entry name" value="Trans_reg_C"/>
    <property type="match status" value="1"/>
</dbReference>
<keyword evidence="5" id="KW-0804">Transcription</keyword>
<keyword evidence="2" id="KW-0902">Two-component regulatory system</keyword>
<dbReference type="Pfam" id="PF00072">
    <property type="entry name" value="Response_reg"/>
    <property type="match status" value="1"/>
</dbReference>
<evidence type="ECO:0000256" key="7">
    <source>
        <dbReference type="PROSITE-ProRule" id="PRU01091"/>
    </source>
</evidence>
<dbReference type="PROSITE" id="PS50110">
    <property type="entry name" value="RESPONSE_REGULATORY"/>
    <property type="match status" value="1"/>
</dbReference>
<dbReference type="GO" id="GO:0005829">
    <property type="term" value="C:cytosol"/>
    <property type="evidence" value="ECO:0007669"/>
    <property type="project" value="TreeGrafter"/>
</dbReference>
<feature type="domain" description="OmpR/PhoB-type" evidence="9">
    <location>
        <begin position="132"/>
        <end position="231"/>
    </location>
</feature>
<evidence type="ECO:0000256" key="3">
    <source>
        <dbReference type="ARBA" id="ARBA00023015"/>
    </source>
</evidence>
<dbReference type="Gene3D" id="6.10.250.690">
    <property type="match status" value="1"/>
</dbReference>
<dbReference type="EMBL" id="AP014924">
    <property type="protein sequence ID" value="BAS27064.1"/>
    <property type="molecule type" value="Genomic_DNA"/>
</dbReference>
<dbReference type="GO" id="GO:0000976">
    <property type="term" value="F:transcription cis-regulatory region binding"/>
    <property type="evidence" value="ECO:0007669"/>
    <property type="project" value="TreeGrafter"/>
</dbReference>
<dbReference type="OrthoDB" id="25887at2"/>
<dbReference type="GO" id="GO:0032993">
    <property type="term" value="C:protein-DNA complex"/>
    <property type="evidence" value="ECO:0007669"/>
    <property type="project" value="TreeGrafter"/>
</dbReference>
<dbReference type="Proteomes" id="UP000065807">
    <property type="component" value="Chromosome"/>
</dbReference>
<dbReference type="PANTHER" id="PTHR48111">
    <property type="entry name" value="REGULATOR OF RPOS"/>
    <property type="match status" value="1"/>
</dbReference>
<accession>A0A0K2SJN6</accession>
<dbReference type="SUPFAM" id="SSF52172">
    <property type="entry name" value="CheY-like"/>
    <property type="match status" value="1"/>
</dbReference>
<dbReference type="FunFam" id="3.40.50.2300:FF:000001">
    <property type="entry name" value="DNA-binding response regulator PhoB"/>
    <property type="match status" value="1"/>
</dbReference>
<reference evidence="11" key="1">
    <citation type="submission" date="2015-07" db="EMBL/GenBank/DDBJ databases">
        <title>Complete genome sequence and phylogenetic analysis of Limnochorda pilosa.</title>
        <authorList>
            <person name="Watanabe M."/>
            <person name="Kojima H."/>
            <person name="Fukui M."/>
        </authorList>
    </citation>
    <scope>NUCLEOTIDE SEQUENCE [LARGE SCALE GENOMIC DNA]</scope>
    <source>
        <strain evidence="11">HC45</strain>
    </source>
</reference>
<proteinExistence type="predicted"/>
<dbReference type="KEGG" id="lpil:LIP_1207"/>
<sequence>MPQARILVVDDEVQLQKALRVRLEREGYQVEVAGDGEEALRLFDQNRPDLVILDVMLPRLDGFGVCSALRERSDTPIIILSARSDELDKLVGFRLGVDDYMTKPFSLSELVLRVAAVLRRAGTRAGAPGAPSGVLRFPTLEIDARRRHVVRQGQPIQLTAKEFDLLWLLASHPQAVFSREQILEHVWQSDYAGDLNNVTVLVSRLREKLEADPAHPSYIETVRGVGYRFCG</sequence>
<feature type="domain" description="Response regulatory" evidence="8">
    <location>
        <begin position="5"/>
        <end position="118"/>
    </location>
</feature>
<keyword evidence="3" id="KW-0805">Transcription regulation</keyword>
<evidence type="ECO:0000256" key="2">
    <source>
        <dbReference type="ARBA" id="ARBA00023012"/>
    </source>
</evidence>
<dbReference type="InterPro" id="IPR001789">
    <property type="entry name" value="Sig_transdc_resp-reg_receiver"/>
</dbReference>
<evidence type="ECO:0000256" key="5">
    <source>
        <dbReference type="ARBA" id="ARBA00023163"/>
    </source>
</evidence>
<evidence type="ECO:0000256" key="4">
    <source>
        <dbReference type="ARBA" id="ARBA00023125"/>
    </source>
</evidence>
<dbReference type="CDD" id="cd00383">
    <property type="entry name" value="trans_reg_C"/>
    <property type="match status" value="1"/>
</dbReference>
<evidence type="ECO:0000256" key="6">
    <source>
        <dbReference type="PROSITE-ProRule" id="PRU00169"/>
    </source>
</evidence>
<keyword evidence="1 6" id="KW-0597">Phosphoprotein</keyword>
<dbReference type="GO" id="GO:0000156">
    <property type="term" value="F:phosphorelay response regulator activity"/>
    <property type="evidence" value="ECO:0007669"/>
    <property type="project" value="TreeGrafter"/>
</dbReference>
<evidence type="ECO:0000313" key="10">
    <source>
        <dbReference type="EMBL" id="BAS27064.1"/>
    </source>
</evidence>
<dbReference type="RefSeq" id="WP_068135427.1">
    <property type="nucleotide sequence ID" value="NZ_AP014924.1"/>
</dbReference>
<dbReference type="STRING" id="1555112.LIP_1207"/>
<dbReference type="InterPro" id="IPR039420">
    <property type="entry name" value="WalR-like"/>
</dbReference>
<dbReference type="InterPro" id="IPR036388">
    <property type="entry name" value="WH-like_DNA-bd_sf"/>
</dbReference>
<feature type="DNA-binding region" description="OmpR/PhoB-type" evidence="7">
    <location>
        <begin position="132"/>
        <end position="231"/>
    </location>
</feature>
<feature type="modified residue" description="4-aspartylphosphate" evidence="6">
    <location>
        <position position="54"/>
    </location>
</feature>
<dbReference type="AlphaFoldDB" id="A0A0K2SJN6"/>
<dbReference type="InterPro" id="IPR001867">
    <property type="entry name" value="OmpR/PhoB-type_DNA-bd"/>
</dbReference>
<dbReference type="CDD" id="cd17574">
    <property type="entry name" value="REC_OmpR"/>
    <property type="match status" value="1"/>
</dbReference>
<dbReference type="SMART" id="SM00448">
    <property type="entry name" value="REC"/>
    <property type="match status" value="1"/>
</dbReference>
<dbReference type="GO" id="GO:0006355">
    <property type="term" value="P:regulation of DNA-templated transcription"/>
    <property type="evidence" value="ECO:0007669"/>
    <property type="project" value="InterPro"/>
</dbReference>
<evidence type="ECO:0000259" key="9">
    <source>
        <dbReference type="PROSITE" id="PS51755"/>
    </source>
</evidence>
<evidence type="ECO:0000256" key="1">
    <source>
        <dbReference type="ARBA" id="ARBA00022553"/>
    </source>
</evidence>
<dbReference type="Pfam" id="PF00486">
    <property type="entry name" value="Trans_reg_C"/>
    <property type="match status" value="1"/>
</dbReference>
<dbReference type="Gene3D" id="3.40.50.2300">
    <property type="match status" value="1"/>
</dbReference>
<dbReference type="InterPro" id="IPR011006">
    <property type="entry name" value="CheY-like_superfamily"/>
</dbReference>
<name>A0A0K2SJN6_LIMPI</name>